<feature type="region of interest" description="Disordered" evidence="2">
    <location>
        <begin position="909"/>
        <end position="1002"/>
    </location>
</feature>
<feature type="compositionally biased region" description="Basic and acidic residues" evidence="2">
    <location>
        <begin position="912"/>
        <end position="949"/>
    </location>
</feature>
<gene>
    <name evidence="3" type="ORF">QBC47DRAFT_31505</name>
</gene>
<accession>A0AAJ0B8X0</accession>
<evidence type="ECO:0000256" key="2">
    <source>
        <dbReference type="SAM" id="MobiDB-lite"/>
    </source>
</evidence>
<feature type="compositionally biased region" description="Basic residues" evidence="2">
    <location>
        <begin position="377"/>
        <end position="388"/>
    </location>
</feature>
<dbReference type="AlphaFoldDB" id="A0AAJ0B8X0"/>
<dbReference type="Proteomes" id="UP001239445">
    <property type="component" value="Unassembled WGS sequence"/>
</dbReference>
<comment type="caution">
    <text evidence="3">The sequence shown here is derived from an EMBL/GenBank/DDBJ whole genome shotgun (WGS) entry which is preliminary data.</text>
</comment>
<name>A0AAJ0B8X0_9PEZI</name>
<feature type="region of interest" description="Disordered" evidence="2">
    <location>
        <begin position="818"/>
        <end position="886"/>
    </location>
</feature>
<protein>
    <submittedName>
        <fullName evidence="3">Uncharacterized protein</fullName>
    </submittedName>
</protein>
<proteinExistence type="predicted"/>
<dbReference type="EMBL" id="MU839836">
    <property type="protein sequence ID" value="KAK1753841.1"/>
    <property type="molecule type" value="Genomic_DNA"/>
</dbReference>
<evidence type="ECO:0000313" key="4">
    <source>
        <dbReference type="Proteomes" id="UP001239445"/>
    </source>
</evidence>
<keyword evidence="1" id="KW-0175">Coiled coil</keyword>
<feature type="region of interest" description="Disordered" evidence="2">
    <location>
        <begin position="20"/>
        <end position="50"/>
    </location>
</feature>
<reference evidence="3" key="1">
    <citation type="submission" date="2023-06" db="EMBL/GenBank/DDBJ databases">
        <title>Genome-scale phylogeny and comparative genomics of the fungal order Sordariales.</title>
        <authorList>
            <consortium name="Lawrence Berkeley National Laboratory"/>
            <person name="Hensen N."/>
            <person name="Bonometti L."/>
            <person name="Westerberg I."/>
            <person name="Brannstrom I.O."/>
            <person name="Guillou S."/>
            <person name="Cros-Aarteil S."/>
            <person name="Calhoun S."/>
            <person name="Haridas S."/>
            <person name="Kuo A."/>
            <person name="Mondo S."/>
            <person name="Pangilinan J."/>
            <person name="Riley R."/>
            <person name="Labutti K."/>
            <person name="Andreopoulos B."/>
            <person name="Lipzen A."/>
            <person name="Chen C."/>
            <person name="Yanf M."/>
            <person name="Daum C."/>
            <person name="Ng V."/>
            <person name="Clum A."/>
            <person name="Steindorff A."/>
            <person name="Ohm R."/>
            <person name="Martin F."/>
            <person name="Silar P."/>
            <person name="Natvig D."/>
            <person name="Lalanne C."/>
            <person name="Gautier V."/>
            <person name="Ament-Velasquez S.L."/>
            <person name="Kruys A."/>
            <person name="Hutchinson M.I."/>
            <person name="Powell A.J."/>
            <person name="Barry K."/>
            <person name="Miller A.N."/>
            <person name="Grigoriev I.V."/>
            <person name="Debuchy R."/>
            <person name="Gladieux P."/>
            <person name="Thoren M.H."/>
            <person name="Johannesson H."/>
        </authorList>
    </citation>
    <scope>NUCLEOTIDE SEQUENCE</scope>
    <source>
        <strain evidence="3">PSN4</strain>
    </source>
</reference>
<feature type="region of interest" description="Disordered" evidence="2">
    <location>
        <begin position="371"/>
        <end position="408"/>
    </location>
</feature>
<sequence>MTTYYNRDDEDIHVHIRARDGGRHSYGETTSFHNARHDTSGRYNDPGPSTLQAERTFVRERRGSPRDEEHARRREDLLREKDELLRRVQEMKRLEEEREIERIRYDEEMRRQAERKREELYRARLELEEMRRRQTAGYQDERPREYDLRDLNLDSARYERMQLEREFPEEQERAPRRELELEPEFILREQERELARVKKELEDFHRQRELESLRRDIFVDRRQHEATWAMRYQISTLTRHDNHEYRLLDLSQSDSTDQWKDIPRDVFDVHRGRDLTVRMDLPIHIDHSSEIEDFSRLKRHGNFAEAKRFFEKHLQQHLSHPFMFIQYADLLLSMGDYKSLAGLDPKPAFGSGYTLRPKAFRKRQEDGGMRIIYHQRGLNRRRRHARSRRPPDPEPSSSQQDSQGIPPDLHGLGTNEARLLHLRWRLIESLAICHTKGTLNEALADATEALYALVARDDLSSTEIQIICLSLRVFSLVGIGAPDIFRLEIENACLDWVPWPNVYHALLESGQIWDFTDLFIAVTHCFGPAIASELFFPGDSVSLARKLGADWTEDDDDESTALAQLDLLRNMLLSASGRSWRDTAKNLVRRISEGHSEAMGTRSVMQWMLTEVYWSIVPDNGAADPNPLAYLENFPGILLGRNRMPIYVPYAFEDPGWLVPEAPESARKAVEMTLAHAREREDYPVQLGCLAMLIILTPRDPSALFKEYGRLQKEVMGDMTGYLRTLLSSYLVCYGKEAERELLAELRLIDNWVETNTLRYADLHLAKQQIERVLTAKVNGTQQSFTPVTRSSMIFYPWLSENALRFVERLETGNRNPRRREGETVIEDYNPGLTRSRSLRTPRRQNARAERATSGEDPDYSDGSYDSGKDSSGEDDEDGDDGHYDPVEKLIKRIRRDLGKGRKVEVSFGGGKEIHTIEVDVEGDRDIERSRGSLGRDERLPQSETRRSAEAGGSRSKKKSKKTKEKERKAPAVVGASNAKGKGKAVEVHTDEEDEGDHGGVY</sequence>
<evidence type="ECO:0000313" key="3">
    <source>
        <dbReference type="EMBL" id="KAK1753841.1"/>
    </source>
</evidence>
<feature type="compositionally biased region" description="Basic residues" evidence="2">
    <location>
        <begin position="837"/>
        <end position="846"/>
    </location>
</feature>
<evidence type="ECO:0000256" key="1">
    <source>
        <dbReference type="SAM" id="Coils"/>
    </source>
</evidence>
<keyword evidence="4" id="KW-1185">Reference proteome</keyword>
<feature type="coiled-coil region" evidence="1">
    <location>
        <begin position="67"/>
        <end position="207"/>
    </location>
</feature>
<organism evidence="3 4">
    <name type="scientific">Echria macrotheca</name>
    <dbReference type="NCBI Taxonomy" id="438768"/>
    <lineage>
        <taxon>Eukaryota</taxon>
        <taxon>Fungi</taxon>
        <taxon>Dikarya</taxon>
        <taxon>Ascomycota</taxon>
        <taxon>Pezizomycotina</taxon>
        <taxon>Sordariomycetes</taxon>
        <taxon>Sordariomycetidae</taxon>
        <taxon>Sordariales</taxon>
        <taxon>Schizotheciaceae</taxon>
        <taxon>Echria</taxon>
    </lineage>
</organism>